<dbReference type="Proteomes" id="UP000294914">
    <property type="component" value="Unassembled WGS sequence"/>
</dbReference>
<dbReference type="InterPro" id="IPR004481">
    <property type="entry name" value="K/Na/Ca-exchanger"/>
</dbReference>
<dbReference type="Pfam" id="PF01699">
    <property type="entry name" value="Na_Ca_ex"/>
    <property type="match status" value="2"/>
</dbReference>
<reference evidence="7 8" key="1">
    <citation type="submission" date="2019-03" db="EMBL/GenBank/DDBJ databases">
        <title>Genomic Encyclopedia of Type Strains, Phase IV (KMG-IV): sequencing the most valuable type-strain genomes for metagenomic binning, comparative biology and taxonomic classification.</title>
        <authorList>
            <person name="Goeker M."/>
        </authorList>
    </citation>
    <scope>NUCLEOTIDE SEQUENCE [LARGE SCALE GENOMIC DNA]</scope>
    <source>
        <strain evidence="7 8">DSM 16326</strain>
    </source>
</reference>
<evidence type="ECO:0000256" key="2">
    <source>
        <dbReference type="ARBA" id="ARBA00022692"/>
    </source>
</evidence>
<dbReference type="AlphaFoldDB" id="A0A4R8IUU9"/>
<evidence type="ECO:0000313" key="8">
    <source>
        <dbReference type="Proteomes" id="UP000294914"/>
    </source>
</evidence>
<evidence type="ECO:0000256" key="1">
    <source>
        <dbReference type="ARBA" id="ARBA00004141"/>
    </source>
</evidence>
<dbReference type="NCBIfam" id="TIGR00367">
    <property type="entry name" value="calcium/sodium antiporter"/>
    <property type="match status" value="1"/>
</dbReference>
<dbReference type="InterPro" id="IPR044880">
    <property type="entry name" value="NCX_ion-bd_dom_sf"/>
</dbReference>
<sequence length="325" mass="34333">MPTDMLLSVIAVILGFAIVIKGADWFVQGAGATARNLGVSPLVIGLTIVGLGTSAPEMLISAIATLDGNGGLAVGNALGSNIANIALVLGITALVVPLVVRSETLRREYPVMFLIMLVSLVLVADGELGRLDGLILIVGMVLMLWWMVLLGKRKDHDPLEAEYASEIPTMTTPRALLWLVIGLVLLLASSRALVWGAVNIAHFFGVSDLIIGLTVVAIGTSLPELAASLMGALRQEPDIAIGNVIGSNMFNLLVVLGIPGLLGPLQLDAEVLSRDYPYMIGLSIALFVMAYGLQGDGRINRLEGGLLLLAYIAYLALLYFNVQQI</sequence>
<evidence type="ECO:0000256" key="3">
    <source>
        <dbReference type="ARBA" id="ARBA00022989"/>
    </source>
</evidence>
<feature type="transmembrane region" description="Helical" evidence="5">
    <location>
        <begin position="6"/>
        <end position="27"/>
    </location>
</feature>
<keyword evidence="3 5" id="KW-1133">Transmembrane helix</keyword>
<evidence type="ECO:0000256" key="4">
    <source>
        <dbReference type="ARBA" id="ARBA00023136"/>
    </source>
</evidence>
<evidence type="ECO:0000256" key="5">
    <source>
        <dbReference type="SAM" id="Phobius"/>
    </source>
</evidence>
<protein>
    <submittedName>
        <fullName evidence="7">Cation:H+ antiporter</fullName>
    </submittedName>
</protein>
<feature type="transmembrane region" description="Helical" evidence="5">
    <location>
        <begin position="175"/>
        <end position="194"/>
    </location>
</feature>
<organism evidence="7 8">
    <name type="scientific">Thiohalophilus thiocyanatoxydans</name>
    <dbReference type="NCBI Taxonomy" id="381308"/>
    <lineage>
        <taxon>Bacteria</taxon>
        <taxon>Pseudomonadati</taxon>
        <taxon>Pseudomonadota</taxon>
        <taxon>Gammaproteobacteria</taxon>
        <taxon>Thiohalomonadales</taxon>
        <taxon>Thiohalophilaceae</taxon>
        <taxon>Thiohalophilus</taxon>
    </lineage>
</organism>
<dbReference type="InterPro" id="IPR004837">
    <property type="entry name" value="NaCa_Exmemb"/>
</dbReference>
<gene>
    <name evidence="7" type="ORF">EDC23_1839</name>
</gene>
<feature type="transmembrane region" description="Helical" evidence="5">
    <location>
        <begin position="240"/>
        <end position="264"/>
    </location>
</feature>
<dbReference type="GO" id="GO:0005262">
    <property type="term" value="F:calcium channel activity"/>
    <property type="evidence" value="ECO:0007669"/>
    <property type="project" value="TreeGrafter"/>
</dbReference>
<feature type="transmembrane region" description="Helical" evidence="5">
    <location>
        <begin position="111"/>
        <end position="128"/>
    </location>
</feature>
<feature type="transmembrane region" description="Helical" evidence="5">
    <location>
        <begin position="134"/>
        <end position="151"/>
    </location>
</feature>
<dbReference type="GO" id="GO:0005886">
    <property type="term" value="C:plasma membrane"/>
    <property type="evidence" value="ECO:0007669"/>
    <property type="project" value="TreeGrafter"/>
</dbReference>
<feature type="transmembrane region" description="Helical" evidence="5">
    <location>
        <begin position="39"/>
        <end position="66"/>
    </location>
</feature>
<accession>A0A4R8IUU9</accession>
<comment type="subcellular location">
    <subcellularLocation>
        <location evidence="1">Membrane</location>
        <topology evidence="1">Multi-pass membrane protein</topology>
    </subcellularLocation>
</comment>
<keyword evidence="2 5" id="KW-0812">Transmembrane</keyword>
<feature type="domain" description="Sodium/calcium exchanger membrane region" evidence="6">
    <location>
        <begin position="175"/>
        <end position="319"/>
    </location>
</feature>
<dbReference type="PANTHER" id="PTHR10846">
    <property type="entry name" value="SODIUM/POTASSIUM/CALCIUM EXCHANGER"/>
    <property type="match status" value="1"/>
</dbReference>
<dbReference type="Gene3D" id="1.20.1420.30">
    <property type="entry name" value="NCX, central ion-binding region"/>
    <property type="match status" value="1"/>
</dbReference>
<dbReference type="GO" id="GO:0006874">
    <property type="term" value="P:intracellular calcium ion homeostasis"/>
    <property type="evidence" value="ECO:0007669"/>
    <property type="project" value="TreeGrafter"/>
</dbReference>
<feature type="transmembrane region" description="Helical" evidence="5">
    <location>
        <begin position="78"/>
        <end position="99"/>
    </location>
</feature>
<evidence type="ECO:0000259" key="6">
    <source>
        <dbReference type="Pfam" id="PF01699"/>
    </source>
</evidence>
<name>A0A4R8IUU9_9GAMM</name>
<feature type="domain" description="Sodium/calcium exchanger membrane region" evidence="6">
    <location>
        <begin position="8"/>
        <end position="148"/>
    </location>
</feature>
<dbReference type="GO" id="GO:0008273">
    <property type="term" value="F:calcium, potassium:sodium antiporter activity"/>
    <property type="evidence" value="ECO:0007669"/>
    <property type="project" value="TreeGrafter"/>
</dbReference>
<feature type="transmembrane region" description="Helical" evidence="5">
    <location>
        <begin position="276"/>
        <end position="293"/>
    </location>
</feature>
<evidence type="ECO:0000313" key="7">
    <source>
        <dbReference type="EMBL" id="TDY01093.1"/>
    </source>
</evidence>
<comment type="caution">
    <text evidence="7">The sequence shown here is derived from an EMBL/GenBank/DDBJ whole genome shotgun (WGS) entry which is preliminary data.</text>
</comment>
<feature type="transmembrane region" description="Helical" evidence="5">
    <location>
        <begin position="305"/>
        <end position="322"/>
    </location>
</feature>
<dbReference type="PANTHER" id="PTHR10846:SF8">
    <property type="entry name" value="INNER MEMBRANE PROTEIN YRBG"/>
    <property type="match status" value="1"/>
</dbReference>
<proteinExistence type="predicted"/>
<keyword evidence="4 5" id="KW-0472">Membrane</keyword>
<dbReference type="EMBL" id="SOQX01000004">
    <property type="protein sequence ID" value="TDY01093.1"/>
    <property type="molecule type" value="Genomic_DNA"/>
</dbReference>
<keyword evidence="8" id="KW-1185">Reference proteome</keyword>